<reference evidence="2" key="1">
    <citation type="journal article" date="2015" name="Nature">
        <title>Complex archaea that bridge the gap between prokaryotes and eukaryotes.</title>
        <authorList>
            <person name="Spang A."/>
            <person name="Saw J.H."/>
            <person name="Jorgensen S.L."/>
            <person name="Zaremba-Niedzwiedzka K."/>
            <person name="Martijn J."/>
            <person name="Lind A.E."/>
            <person name="van Eijk R."/>
            <person name="Schleper C."/>
            <person name="Guy L."/>
            <person name="Ettema T.J."/>
        </authorList>
    </citation>
    <scope>NUCLEOTIDE SEQUENCE</scope>
</reference>
<name>A0A0F8YW64_9ZZZZ</name>
<sequence length="100" mass="11462">MDIKTPDYHSIEEFQNRSKKLKEIKDLGIDPYPHKFEPSHLAKEILEKYSKKEIGHFDDAAAGETPIVKFAGRLVLFRAMGKNAFAQIQDESGKIQILFN</sequence>
<dbReference type="GO" id="GO:0005829">
    <property type="term" value="C:cytosol"/>
    <property type="evidence" value="ECO:0007669"/>
    <property type="project" value="TreeGrafter"/>
</dbReference>
<protein>
    <recommendedName>
        <fullName evidence="3">Lysine--tRNA ligase</fullName>
    </recommendedName>
</protein>
<dbReference type="GO" id="GO:0000049">
    <property type="term" value="F:tRNA binding"/>
    <property type="evidence" value="ECO:0007669"/>
    <property type="project" value="TreeGrafter"/>
</dbReference>
<evidence type="ECO:0000256" key="1">
    <source>
        <dbReference type="ARBA" id="ARBA00022741"/>
    </source>
</evidence>
<feature type="non-terminal residue" evidence="2">
    <location>
        <position position="100"/>
    </location>
</feature>
<dbReference type="PANTHER" id="PTHR42918:SF15">
    <property type="entry name" value="LYSINE--TRNA LIGASE, CHLOROPLASTIC_MITOCHONDRIAL"/>
    <property type="match status" value="1"/>
</dbReference>
<dbReference type="GO" id="GO:0006430">
    <property type="term" value="P:lysyl-tRNA aminoacylation"/>
    <property type="evidence" value="ECO:0007669"/>
    <property type="project" value="TreeGrafter"/>
</dbReference>
<dbReference type="GO" id="GO:0004824">
    <property type="term" value="F:lysine-tRNA ligase activity"/>
    <property type="evidence" value="ECO:0007669"/>
    <property type="project" value="TreeGrafter"/>
</dbReference>
<comment type="caution">
    <text evidence="2">The sequence shown here is derived from an EMBL/GenBank/DDBJ whole genome shotgun (WGS) entry which is preliminary data.</text>
</comment>
<dbReference type="SUPFAM" id="SSF50249">
    <property type="entry name" value="Nucleic acid-binding proteins"/>
    <property type="match status" value="1"/>
</dbReference>
<dbReference type="InterPro" id="IPR012340">
    <property type="entry name" value="NA-bd_OB-fold"/>
</dbReference>
<dbReference type="Gene3D" id="2.40.50.140">
    <property type="entry name" value="Nucleic acid-binding proteins"/>
    <property type="match status" value="1"/>
</dbReference>
<organism evidence="2">
    <name type="scientific">marine sediment metagenome</name>
    <dbReference type="NCBI Taxonomy" id="412755"/>
    <lineage>
        <taxon>unclassified sequences</taxon>
        <taxon>metagenomes</taxon>
        <taxon>ecological metagenomes</taxon>
    </lineage>
</organism>
<dbReference type="PANTHER" id="PTHR42918">
    <property type="entry name" value="LYSYL-TRNA SYNTHETASE"/>
    <property type="match status" value="1"/>
</dbReference>
<proteinExistence type="predicted"/>
<dbReference type="EMBL" id="LAZR01051191">
    <property type="protein sequence ID" value="KKK85692.1"/>
    <property type="molecule type" value="Genomic_DNA"/>
</dbReference>
<keyword evidence="1" id="KW-0547">Nucleotide-binding</keyword>
<accession>A0A0F8YW64</accession>
<evidence type="ECO:0008006" key="3">
    <source>
        <dbReference type="Google" id="ProtNLM"/>
    </source>
</evidence>
<dbReference type="AlphaFoldDB" id="A0A0F8YW64"/>
<gene>
    <name evidence="2" type="ORF">LCGC14_2770760</name>
</gene>
<evidence type="ECO:0000313" key="2">
    <source>
        <dbReference type="EMBL" id="KKK85692.1"/>
    </source>
</evidence>